<dbReference type="EMBL" id="CAJGYO010000013">
    <property type="protein sequence ID" value="CAD6265876.1"/>
    <property type="molecule type" value="Genomic_DNA"/>
</dbReference>
<reference evidence="8" key="1">
    <citation type="submission" date="2020-10" db="EMBL/GenBank/DDBJ databases">
        <authorList>
            <person name="Han B."/>
            <person name="Lu T."/>
            <person name="Zhao Q."/>
            <person name="Huang X."/>
            <person name="Zhao Y."/>
        </authorList>
    </citation>
    <scope>NUCLEOTIDE SEQUENCE</scope>
</reference>
<dbReference type="GO" id="GO:0033116">
    <property type="term" value="C:endoplasmic reticulum-Golgi intermediate compartment membrane"/>
    <property type="evidence" value="ECO:0007669"/>
    <property type="project" value="UniProtKB-SubCell"/>
</dbReference>
<comment type="function">
    <text evidence="6">Required for the assembly of the V0 complex of the vacuolar ATPase (V-ATPase) in the endoplasmic reticulum.</text>
</comment>
<dbReference type="GO" id="GO:0012507">
    <property type="term" value="C:ER to Golgi transport vesicle membrane"/>
    <property type="evidence" value="ECO:0007669"/>
    <property type="project" value="UniProtKB-SubCell"/>
</dbReference>
<dbReference type="HAMAP" id="MF_03058">
    <property type="entry name" value="VMA21"/>
    <property type="match status" value="1"/>
</dbReference>
<keyword evidence="1 6" id="KW-0812">Transmembrane</keyword>
<dbReference type="GO" id="GO:0070072">
    <property type="term" value="P:vacuolar proton-transporting V-type ATPase complex assembly"/>
    <property type="evidence" value="ECO:0007669"/>
    <property type="project" value="UniProtKB-UniRule"/>
</dbReference>
<keyword evidence="5 6" id="KW-0968">Cytoplasmic vesicle</keyword>
<comment type="subcellular location">
    <subcellularLocation>
        <location evidence="6">Endoplasmic reticulum membrane</location>
        <topology evidence="6">Multi-pass membrane protein</topology>
    </subcellularLocation>
    <subcellularLocation>
        <location evidence="6">Endoplasmic reticulum-Golgi intermediate compartment membrane</location>
        <topology evidence="6">Multi-pass membrane protein</topology>
    </subcellularLocation>
    <subcellularLocation>
        <location evidence="6">Cytoplasmic vesicle</location>
        <location evidence="6">COPII-coated vesicle membrane</location>
        <topology evidence="6">Multi-pass membrane protein</topology>
    </subcellularLocation>
</comment>
<dbReference type="AlphaFoldDB" id="A0A811R744"/>
<gene>
    <name evidence="8" type="ORF">NCGR_LOCUS49181</name>
</gene>
<feature type="compositionally biased region" description="Basic and acidic residues" evidence="7">
    <location>
        <begin position="100"/>
        <end position="109"/>
    </location>
</feature>
<evidence type="ECO:0000313" key="8">
    <source>
        <dbReference type="EMBL" id="CAD6265876.1"/>
    </source>
</evidence>
<evidence type="ECO:0000256" key="1">
    <source>
        <dbReference type="ARBA" id="ARBA00022692"/>
    </source>
</evidence>
<dbReference type="PANTHER" id="PTHR31792">
    <property type="entry name" value="VACUOLAR ATPASE ASSEMBLY INTEGRAL MEMBRANE PROTEIN VMA21"/>
    <property type="match status" value="1"/>
</dbReference>
<keyword evidence="3 6" id="KW-1133">Transmembrane helix</keyword>
<organism evidence="8 9">
    <name type="scientific">Miscanthus lutarioriparius</name>
    <dbReference type="NCBI Taxonomy" id="422564"/>
    <lineage>
        <taxon>Eukaryota</taxon>
        <taxon>Viridiplantae</taxon>
        <taxon>Streptophyta</taxon>
        <taxon>Embryophyta</taxon>
        <taxon>Tracheophyta</taxon>
        <taxon>Spermatophyta</taxon>
        <taxon>Magnoliopsida</taxon>
        <taxon>Liliopsida</taxon>
        <taxon>Poales</taxon>
        <taxon>Poaceae</taxon>
        <taxon>PACMAD clade</taxon>
        <taxon>Panicoideae</taxon>
        <taxon>Andropogonodae</taxon>
        <taxon>Andropogoneae</taxon>
        <taxon>Saccharinae</taxon>
        <taxon>Miscanthus</taxon>
    </lineage>
</organism>
<feature type="compositionally biased region" description="Polar residues" evidence="7">
    <location>
        <begin position="89"/>
        <end position="99"/>
    </location>
</feature>
<dbReference type="OrthoDB" id="160405at2759"/>
<dbReference type="GO" id="GO:0005789">
    <property type="term" value="C:endoplasmic reticulum membrane"/>
    <property type="evidence" value="ECO:0007669"/>
    <property type="project" value="UniProtKB-SubCell"/>
</dbReference>
<feature type="transmembrane region" description="Helical" evidence="6">
    <location>
        <begin position="43"/>
        <end position="63"/>
    </location>
</feature>
<evidence type="ECO:0000313" key="9">
    <source>
        <dbReference type="Proteomes" id="UP000604825"/>
    </source>
</evidence>
<keyword evidence="2 6" id="KW-0256">Endoplasmic reticulum</keyword>
<comment type="similarity">
    <text evidence="6">Belongs to the VMA21 family.</text>
</comment>
<dbReference type="InterPro" id="IPR019013">
    <property type="entry name" value="Vma21"/>
</dbReference>
<keyword evidence="9" id="KW-1185">Reference proteome</keyword>
<evidence type="ECO:0000256" key="3">
    <source>
        <dbReference type="ARBA" id="ARBA00022989"/>
    </source>
</evidence>
<evidence type="ECO:0000256" key="7">
    <source>
        <dbReference type="SAM" id="MobiDB-lite"/>
    </source>
</evidence>
<evidence type="ECO:0000256" key="6">
    <source>
        <dbReference type="HAMAP-Rule" id="MF_03058"/>
    </source>
</evidence>
<accession>A0A811R744</accession>
<evidence type="ECO:0000256" key="2">
    <source>
        <dbReference type="ARBA" id="ARBA00022824"/>
    </source>
</evidence>
<evidence type="ECO:0000256" key="4">
    <source>
        <dbReference type="ARBA" id="ARBA00023136"/>
    </source>
</evidence>
<dbReference type="PANTHER" id="PTHR31792:SF3">
    <property type="entry name" value="VACUOLAR ATPASE ASSEMBLY INTEGRAL MEMBRANE PROTEIN VMA21"/>
    <property type="match status" value="1"/>
</dbReference>
<evidence type="ECO:0000256" key="5">
    <source>
        <dbReference type="ARBA" id="ARBA00023329"/>
    </source>
</evidence>
<feature type="region of interest" description="Disordered" evidence="7">
    <location>
        <begin position="89"/>
        <end position="116"/>
    </location>
</feature>
<feature type="transmembrane region" description="Helical" evidence="6">
    <location>
        <begin position="12"/>
        <end position="31"/>
    </location>
</feature>
<name>A0A811R744_9POAL</name>
<keyword evidence="4 6" id="KW-0472">Membrane</keyword>
<comment type="caution">
    <text evidence="8">The sequence shown here is derived from an EMBL/GenBank/DDBJ whole genome shotgun (WGS) entry which is preliminary data.</text>
</comment>
<protein>
    <recommendedName>
        <fullName evidence="6">Vacuolar ATPase assembly integral membrane protein VMA21 homolog</fullName>
    </recommendedName>
</protein>
<dbReference type="Pfam" id="PF09446">
    <property type="entry name" value="VMA21"/>
    <property type="match status" value="1"/>
</dbReference>
<proteinExistence type="inferred from homology"/>
<dbReference type="Proteomes" id="UP000604825">
    <property type="component" value="Unassembled WGS sequence"/>
</dbReference>
<sequence length="188" mass="20659">MSGVITKFAVTSMVMWMAPVAIMYGFYYQVFPGVSQMSSSAQTLASGFLAVISVNLVIGFYIFMAMKETPHQEPQPDPTFLANTKASINQPTSSQVSDDSNGKGKDMTKPKPTSDLTSFSSSIILKFNSTTAFVTLDEIAIPNAIPMGAVREKKLAIMTVALNLKFACREEWEPEDVSFFVDMKHNMI</sequence>